<dbReference type="GO" id="GO:0032934">
    <property type="term" value="F:sterol binding"/>
    <property type="evidence" value="ECO:0007669"/>
    <property type="project" value="TreeGrafter"/>
</dbReference>
<comment type="caution">
    <text evidence="1">The sequence shown here is derived from an EMBL/GenBank/DDBJ whole genome shotgun (WGS) entry which is preliminary data.</text>
</comment>
<evidence type="ECO:0000313" key="1">
    <source>
        <dbReference type="EMBL" id="GFR89004.1"/>
    </source>
</evidence>
<dbReference type="InterPro" id="IPR037239">
    <property type="entry name" value="OSBP_sf"/>
</dbReference>
<organism evidence="1 2">
    <name type="scientific">Elysia marginata</name>
    <dbReference type="NCBI Taxonomy" id="1093978"/>
    <lineage>
        <taxon>Eukaryota</taxon>
        <taxon>Metazoa</taxon>
        <taxon>Spiralia</taxon>
        <taxon>Lophotrochozoa</taxon>
        <taxon>Mollusca</taxon>
        <taxon>Gastropoda</taxon>
        <taxon>Heterobranchia</taxon>
        <taxon>Euthyneura</taxon>
        <taxon>Panpulmonata</taxon>
        <taxon>Sacoglossa</taxon>
        <taxon>Placobranchoidea</taxon>
        <taxon>Plakobranchidae</taxon>
        <taxon>Elysia</taxon>
    </lineage>
</organism>
<dbReference type="GO" id="GO:0005886">
    <property type="term" value="C:plasma membrane"/>
    <property type="evidence" value="ECO:0007669"/>
    <property type="project" value="TreeGrafter"/>
</dbReference>
<proteinExistence type="predicted"/>
<accession>A0AAV4GUQ5</accession>
<reference evidence="1 2" key="1">
    <citation type="journal article" date="2021" name="Elife">
        <title>Chloroplast acquisition without the gene transfer in kleptoplastic sea slugs, Plakobranchus ocellatus.</title>
        <authorList>
            <person name="Maeda T."/>
            <person name="Takahashi S."/>
            <person name="Yoshida T."/>
            <person name="Shimamura S."/>
            <person name="Takaki Y."/>
            <person name="Nagai Y."/>
            <person name="Toyoda A."/>
            <person name="Suzuki Y."/>
            <person name="Arimoto A."/>
            <person name="Ishii H."/>
            <person name="Satoh N."/>
            <person name="Nishiyama T."/>
            <person name="Hasebe M."/>
            <person name="Maruyama T."/>
            <person name="Minagawa J."/>
            <person name="Obokata J."/>
            <person name="Shigenobu S."/>
        </authorList>
    </citation>
    <scope>NUCLEOTIDE SEQUENCE [LARGE SCALE GENOMIC DNA]</scope>
</reference>
<dbReference type="GO" id="GO:0005829">
    <property type="term" value="C:cytosol"/>
    <property type="evidence" value="ECO:0007669"/>
    <property type="project" value="TreeGrafter"/>
</dbReference>
<dbReference type="PANTHER" id="PTHR10972:SF209">
    <property type="entry name" value="OXYSTEROL-BINDING PROTEIN"/>
    <property type="match status" value="1"/>
</dbReference>
<sequence>MYSCSPDAYEKFNKDTKTKTKLLNDMKREANKTLNENAGLPVLTYNFQIPNQRILWEADERLLHGKDYYNFSMFTMALNQMPPKDKKKLLPPTDSRMRPDQRLFENGFIKEAEAEKLKIEAKQRQRKPGEVQPLWFKWGRLPTTGKEDWIVNKSYWKRVWSDCPDLFTV</sequence>
<dbReference type="EMBL" id="BMAT01001606">
    <property type="protein sequence ID" value="GFR89004.1"/>
    <property type="molecule type" value="Genomic_DNA"/>
</dbReference>
<dbReference type="PANTHER" id="PTHR10972">
    <property type="entry name" value="OXYSTEROL-BINDING PROTEIN-RELATED"/>
    <property type="match status" value="1"/>
</dbReference>
<dbReference type="InterPro" id="IPR000648">
    <property type="entry name" value="Oxysterol-bd"/>
</dbReference>
<dbReference type="SUPFAM" id="SSF144000">
    <property type="entry name" value="Oxysterol-binding protein-like"/>
    <property type="match status" value="1"/>
</dbReference>
<name>A0AAV4GUQ5_9GAST</name>
<dbReference type="GO" id="GO:0097038">
    <property type="term" value="C:perinuclear endoplasmic reticulum"/>
    <property type="evidence" value="ECO:0007669"/>
    <property type="project" value="TreeGrafter"/>
</dbReference>
<gene>
    <name evidence="1" type="ORF">ElyMa_000782800</name>
</gene>
<protein>
    <submittedName>
        <fullName evidence="1">Oxysterol-binding protein</fullName>
    </submittedName>
</protein>
<keyword evidence="2" id="KW-1185">Reference proteome</keyword>
<evidence type="ECO:0000313" key="2">
    <source>
        <dbReference type="Proteomes" id="UP000762676"/>
    </source>
</evidence>
<dbReference type="Pfam" id="PF01237">
    <property type="entry name" value="Oxysterol_BP"/>
    <property type="match status" value="1"/>
</dbReference>
<dbReference type="Proteomes" id="UP000762676">
    <property type="component" value="Unassembled WGS sequence"/>
</dbReference>
<dbReference type="AlphaFoldDB" id="A0AAV4GUQ5"/>